<dbReference type="Proteomes" id="UP001153069">
    <property type="component" value="Unassembled WGS sequence"/>
</dbReference>
<comment type="caution">
    <text evidence="3">The sequence shown here is derived from an EMBL/GenBank/DDBJ whole genome shotgun (WGS) entry which is preliminary data.</text>
</comment>
<sequence>MSPIDFPDLLEKRGDNNKMTEERGRSGGRLIGNLRSRSRSRRSKSAQRRAASQPPKKVHKEDDDDAAKLKKRRSLSRSASRRENKPSDFVELTKKAASPSKRRPTKTTSSGSGNAKTTKSSSSSNKKEWSADIINLVDRDVEDVILSDIILTDKNNKKKNTAGSSKSKSLEKNTKPSSTVKNNSTNTSNNKNEENKKSSLSKTTSSSTAAAAVSKPSSTTAVSNKPRKTNSTGSSNSNNNTMDKYSGSNHGSPKTVNRFPSDTYSDYETSEDESSDDEEDDDESKSVDAKDLLAQVNARMEQQRLMEEVKELRRVVEKKDAEIEQLTGQLRMAISTKCDLVIAHTELERLHEMDLKARDSYAGEMKRSNLQLMEVRAEVEKEFMNELTQLARKVEESDRRRKEDVQEKDNIIGLLEDKIKRMERNALQGSSARPDTDKVRFYKKKLGVYDQ</sequence>
<feature type="compositionally biased region" description="Basic residues" evidence="2">
    <location>
        <begin position="36"/>
        <end position="47"/>
    </location>
</feature>
<feature type="compositionally biased region" description="Basic and acidic residues" evidence="2">
    <location>
        <begin position="9"/>
        <end position="25"/>
    </location>
</feature>
<feature type="coiled-coil region" evidence="1">
    <location>
        <begin position="380"/>
        <end position="425"/>
    </location>
</feature>
<reference evidence="3" key="1">
    <citation type="submission" date="2020-06" db="EMBL/GenBank/DDBJ databases">
        <authorList>
            <consortium name="Plant Systems Biology data submission"/>
        </authorList>
    </citation>
    <scope>NUCLEOTIDE SEQUENCE</scope>
    <source>
        <strain evidence="3">D6</strain>
    </source>
</reference>
<evidence type="ECO:0000313" key="3">
    <source>
        <dbReference type="EMBL" id="CAB9504275.1"/>
    </source>
</evidence>
<feature type="compositionally biased region" description="Low complexity" evidence="2">
    <location>
        <begin position="175"/>
        <end position="190"/>
    </location>
</feature>
<accession>A0A9N8DPD0</accession>
<keyword evidence="1" id="KW-0175">Coiled coil</keyword>
<feature type="region of interest" description="Disordered" evidence="2">
    <location>
        <begin position="1"/>
        <end position="129"/>
    </location>
</feature>
<name>A0A9N8DPD0_9STRA</name>
<gene>
    <name evidence="3" type="ORF">SEMRO_191_G082210.1</name>
</gene>
<feature type="coiled-coil region" evidence="1">
    <location>
        <begin position="295"/>
        <end position="329"/>
    </location>
</feature>
<feature type="compositionally biased region" description="Acidic residues" evidence="2">
    <location>
        <begin position="268"/>
        <end position="283"/>
    </location>
</feature>
<dbReference type="AlphaFoldDB" id="A0A9N8DPD0"/>
<proteinExistence type="predicted"/>
<feature type="compositionally biased region" description="Low complexity" evidence="2">
    <location>
        <begin position="198"/>
        <end position="241"/>
    </location>
</feature>
<feature type="compositionally biased region" description="Low complexity" evidence="2">
    <location>
        <begin position="106"/>
        <end position="124"/>
    </location>
</feature>
<dbReference type="OrthoDB" id="48655at2759"/>
<dbReference type="EMBL" id="CAICTM010000190">
    <property type="protein sequence ID" value="CAB9504275.1"/>
    <property type="molecule type" value="Genomic_DNA"/>
</dbReference>
<feature type="compositionally biased region" description="Polar residues" evidence="2">
    <location>
        <begin position="242"/>
        <end position="260"/>
    </location>
</feature>
<evidence type="ECO:0000256" key="2">
    <source>
        <dbReference type="SAM" id="MobiDB-lite"/>
    </source>
</evidence>
<feature type="region of interest" description="Disordered" evidence="2">
    <location>
        <begin position="148"/>
        <end position="289"/>
    </location>
</feature>
<evidence type="ECO:0000313" key="4">
    <source>
        <dbReference type="Proteomes" id="UP001153069"/>
    </source>
</evidence>
<keyword evidence="4" id="KW-1185">Reference proteome</keyword>
<evidence type="ECO:0000256" key="1">
    <source>
        <dbReference type="SAM" id="Coils"/>
    </source>
</evidence>
<organism evidence="3 4">
    <name type="scientific">Seminavis robusta</name>
    <dbReference type="NCBI Taxonomy" id="568900"/>
    <lineage>
        <taxon>Eukaryota</taxon>
        <taxon>Sar</taxon>
        <taxon>Stramenopiles</taxon>
        <taxon>Ochrophyta</taxon>
        <taxon>Bacillariophyta</taxon>
        <taxon>Bacillariophyceae</taxon>
        <taxon>Bacillariophycidae</taxon>
        <taxon>Naviculales</taxon>
        <taxon>Naviculaceae</taxon>
        <taxon>Seminavis</taxon>
    </lineage>
</organism>
<feature type="compositionally biased region" description="Basic and acidic residues" evidence="2">
    <location>
        <begin position="80"/>
        <end position="94"/>
    </location>
</feature>
<protein>
    <submittedName>
        <fullName evidence="3">Uncharacterized protein</fullName>
    </submittedName>
</protein>